<evidence type="ECO:0000313" key="4">
    <source>
        <dbReference type="Proteomes" id="UP001058167"/>
    </source>
</evidence>
<protein>
    <recommendedName>
        <fullName evidence="1">N-acetyltransferase domain-containing protein</fullName>
    </recommendedName>
</protein>
<dbReference type="EMBL" id="BRLF01000005">
    <property type="protein sequence ID" value="GKX47535.1"/>
    <property type="molecule type" value="Genomic_DNA"/>
</dbReference>
<comment type="caution">
    <text evidence="3">The sequence shown here is derived from an EMBL/GenBank/DDBJ whole genome shotgun (WGS) entry which is preliminary data.</text>
</comment>
<dbReference type="Proteomes" id="UP001165145">
    <property type="component" value="Unassembled WGS sequence"/>
</dbReference>
<gene>
    <name evidence="3" type="ORF">Pcaca03_24230</name>
    <name evidence="2" type="ORF">SOASR016_22870</name>
</gene>
<dbReference type="PROSITE" id="PS51186">
    <property type="entry name" value="GNAT"/>
    <property type="match status" value="1"/>
</dbReference>
<dbReference type="SUPFAM" id="SSF55729">
    <property type="entry name" value="Acyl-CoA N-acyltransferases (Nat)"/>
    <property type="match status" value="1"/>
</dbReference>
<keyword evidence="4" id="KW-1185">Reference proteome</keyword>
<dbReference type="AlphaFoldDB" id="A0AAI9PE00"/>
<evidence type="ECO:0000259" key="1">
    <source>
        <dbReference type="PROSITE" id="PS51186"/>
    </source>
</evidence>
<dbReference type="CDD" id="cd04301">
    <property type="entry name" value="NAT_SF"/>
    <property type="match status" value="1"/>
</dbReference>
<organism evidence="3 5">
    <name type="scientific">Pectobacterium carotovorum subsp. carotovorum</name>
    <name type="common">Erwinia carotovora subsp. carotovora</name>
    <dbReference type="NCBI Taxonomy" id="555"/>
    <lineage>
        <taxon>Bacteria</taxon>
        <taxon>Pseudomonadati</taxon>
        <taxon>Pseudomonadota</taxon>
        <taxon>Gammaproteobacteria</taxon>
        <taxon>Enterobacterales</taxon>
        <taxon>Pectobacteriaceae</taxon>
        <taxon>Pectobacterium</taxon>
    </lineage>
</organism>
<evidence type="ECO:0000313" key="2">
    <source>
        <dbReference type="EMBL" id="GKX47535.1"/>
    </source>
</evidence>
<reference evidence="3" key="2">
    <citation type="submission" date="2023-02" db="EMBL/GenBank/DDBJ databases">
        <title>Pectobacterium carotovorum subsp. carotovorum NBRC 12380.</title>
        <authorList>
            <person name="Ichikawa N."/>
            <person name="Sato H."/>
            <person name="Tonouchi N."/>
        </authorList>
    </citation>
    <scope>NUCLEOTIDE SEQUENCE</scope>
    <source>
        <strain evidence="3">NBRC 12380</strain>
    </source>
</reference>
<accession>A0AAI9PE00</accession>
<sequence length="158" mass="18190">MEWRNITLRLATPQDETFLFKLRRATMDEHLHRAGVIADDSAHWQRIKYHYNDAYIVLMGSERIGLFKRHKGANEWTIIQIQILPAYQGQGIAAWLLSTFLQQADEANVPVALSVLKGNRAITLYQRVGFKVVDSADGAVKMKRNRQDLSVEHQQQCE</sequence>
<dbReference type="EMBL" id="BSRL01000005">
    <property type="protein sequence ID" value="GLV69979.1"/>
    <property type="molecule type" value="Genomic_DNA"/>
</dbReference>
<feature type="domain" description="N-acetyltransferase" evidence="1">
    <location>
        <begin position="6"/>
        <end position="147"/>
    </location>
</feature>
<evidence type="ECO:0000313" key="5">
    <source>
        <dbReference type="Proteomes" id="UP001165145"/>
    </source>
</evidence>
<dbReference type="Pfam" id="PF13508">
    <property type="entry name" value="Acetyltransf_7"/>
    <property type="match status" value="1"/>
</dbReference>
<dbReference type="PANTHER" id="PTHR42791">
    <property type="entry name" value="GNAT FAMILY ACETYLTRANSFERASE"/>
    <property type="match status" value="1"/>
</dbReference>
<dbReference type="Proteomes" id="UP001058167">
    <property type="component" value="Unassembled WGS sequence"/>
</dbReference>
<dbReference type="InterPro" id="IPR016181">
    <property type="entry name" value="Acyl_CoA_acyltransferase"/>
</dbReference>
<dbReference type="InterPro" id="IPR000182">
    <property type="entry name" value="GNAT_dom"/>
</dbReference>
<dbReference type="GO" id="GO:0016747">
    <property type="term" value="F:acyltransferase activity, transferring groups other than amino-acyl groups"/>
    <property type="evidence" value="ECO:0007669"/>
    <property type="project" value="InterPro"/>
</dbReference>
<name>A0AAI9PE00_PECCC</name>
<dbReference type="RefSeq" id="WP_203471011.1">
    <property type="nucleotide sequence ID" value="NZ_BRCK01000001.1"/>
</dbReference>
<dbReference type="InterPro" id="IPR052523">
    <property type="entry name" value="Trichothecene_AcTrans"/>
</dbReference>
<reference evidence="2" key="1">
    <citation type="submission" date="2022-06" db="EMBL/GenBank/DDBJ databases">
        <title>Draft genome sequences of Pectobacterium carotovorum subsp. carotovorum str. NBRC12380.</title>
        <authorList>
            <person name="Wakabayashi Y."/>
            <person name="Kojima K."/>
        </authorList>
    </citation>
    <scope>NUCLEOTIDE SEQUENCE</scope>
    <source>
        <strain evidence="2">NBRC 12380</strain>
    </source>
</reference>
<dbReference type="Gene3D" id="3.40.630.30">
    <property type="match status" value="1"/>
</dbReference>
<evidence type="ECO:0000313" key="3">
    <source>
        <dbReference type="EMBL" id="GLV69979.1"/>
    </source>
</evidence>
<dbReference type="PANTHER" id="PTHR42791:SF1">
    <property type="entry name" value="N-ACETYLTRANSFERASE DOMAIN-CONTAINING PROTEIN"/>
    <property type="match status" value="1"/>
</dbReference>
<proteinExistence type="predicted"/>